<dbReference type="InterPro" id="IPR017853">
    <property type="entry name" value="GH"/>
</dbReference>
<keyword evidence="2" id="KW-1185">Reference proteome</keyword>
<proteinExistence type="predicted"/>
<accession>A0ABW5UDE9</accession>
<protein>
    <submittedName>
        <fullName evidence="1">Glycoside hydrolase family 18</fullName>
    </submittedName>
</protein>
<dbReference type="PROSITE" id="PS51257">
    <property type="entry name" value="PROKAR_LIPOPROTEIN"/>
    <property type="match status" value="1"/>
</dbReference>
<reference evidence="2" key="1">
    <citation type="journal article" date="2019" name="Int. J. Syst. Evol. Microbiol.">
        <title>The Global Catalogue of Microorganisms (GCM) 10K type strain sequencing project: providing services to taxonomists for standard genome sequencing and annotation.</title>
        <authorList>
            <consortium name="The Broad Institute Genomics Platform"/>
            <consortium name="The Broad Institute Genome Sequencing Center for Infectious Disease"/>
            <person name="Wu L."/>
            <person name="Ma J."/>
        </authorList>
    </citation>
    <scope>NUCLEOTIDE SEQUENCE [LARGE SCALE GENOMIC DNA]</scope>
    <source>
        <strain evidence="2">KCTC 42247</strain>
    </source>
</reference>
<dbReference type="SUPFAM" id="SSF51445">
    <property type="entry name" value="(Trans)glycosidases"/>
    <property type="match status" value="1"/>
</dbReference>
<dbReference type="Gene3D" id="3.20.20.80">
    <property type="entry name" value="Glycosidases"/>
    <property type="match status" value="1"/>
</dbReference>
<dbReference type="PROSITE" id="PS01095">
    <property type="entry name" value="GH18_1"/>
    <property type="match status" value="1"/>
</dbReference>
<keyword evidence="1" id="KW-0378">Hydrolase</keyword>
<dbReference type="Pfam" id="PF16141">
    <property type="entry name" value="GH18_BT1044-like"/>
    <property type="match status" value="1"/>
</dbReference>
<evidence type="ECO:0000313" key="2">
    <source>
        <dbReference type="Proteomes" id="UP001597418"/>
    </source>
</evidence>
<dbReference type="EMBL" id="JBHUMB010000008">
    <property type="protein sequence ID" value="MFD2743542.1"/>
    <property type="molecule type" value="Genomic_DNA"/>
</dbReference>
<gene>
    <name evidence="1" type="ORF">ACFSQ6_09040</name>
</gene>
<evidence type="ECO:0000313" key="1">
    <source>
        <dbReference type="EMBL" id="MFD2743542.1"/>
    </source>
</evidence>
<comment type="caution">
    <text evidence="1">The sequence shown here is derived from an EMBL/GenBank/DDBJ whole genome shotgun (WGS) entry which is preliminary data.</text>
</comment>
<dbReference type="RefSeq" id="WP_197464894.1">
    <property type="nucleotide sequence ID" value="NZ_JBHUMB010000008.1"/>
</dbReference>
<dbReference type="InterPro" id="IPR001579">
    <property type="entry name" value="Glyco_hydro_18_chit_AS"/>
</dbReference>
<organism evidence="1 2">
    <name type="scientific">Sphingobacterium populi</name>
    <dbReference type="NCBI Taxonomy" id="1812824"/>
    <lineage>
        <taxon>Bacteria</taxon>
        <taxon>Pseudomonadati</taxon>
        <taxon>Bacteroidota</taxon>
        <taxon>Sphingobacteriia</taxon>
        <taxon>Sphingobacteriales</taxon>
        <taxon>Sphingobacteriaceae</taxon>
        <taxon>Sphingobacterium</taxon>
    </lineage>
</organism>
<dbReference type="Proteomes" id="UP001597418">
    <property type="component" value="Unassembled WGS sequence"/>
</dbReference>
<name>A0ABW5UDE9_9SPHI</name>
<sequence>MKAINNIFLLLLLFLPIFFSCQKQNEVQAIKVPRVIQRSEEYYKNLRAYKASDHQIFFGWFGDTGRAGTPGVSSVYDQIPDSVDIVSLWGGYPPEGSHNANLLQRIRREKGTKFVWVLFGSGVDDMMDRHFPTVKERSVFEAIDSVAKAISDTITRYGLDGFDLDYEPGEQGERDRVFGRNDGLGSDAGGSLSVQRLFQALSNYLGPRSNSGKLLIIDGYNERGIEPYIDYYVQQAYYSSSPIILQIRYDAFGFNGVLPPHKFIPAEDFEQGWRAGGVIFLDPSLGRIPSLLGFANWNPTQGQKGGIGAYHAEYEYGSNPDYNYIRQAIQLMNPAGKSQ</sequence>
<dbReference type="InterPro" id="IPR032320">
    <property type="entry name" value="GH18_BT1044-like"/>
</dbReference>
<dbReference type="GO" id="GO:0016787">
    <property type="term" value="F:hydrolase activity"/>
    <property type="evidence" value="ECO:0007669"/>
    <property type="project" value="UniProtKB-KW"/>
</dbReference>